<feature type="coiled-coil region" evidence="1">
    <location>
        <begin position="84"/>
        <end position="115"/>
    </location>
</feature>
<dbReference type="Proteomes" id="UP001500604">
    <property type="component" value="Unassembled WGS sequence"/>
</dbReference>
<keyword evidence="2" id="KW-0812">Transmembrane</keyword>
<name>A0ABP8V6J9_9GAMM</name>
<evidence type="ECO:0000313" key="4">
    <source>
        <dbReference type="Proteomes" id="UP001500604"/>
    </source>
</evidence>
<keyword evidence="4" id="KW-1185">Reference proteome</keyword>
<reference evidence="4" key="1">
    <citation type="journal article" date="2019" name="Int. J. Syst. Evol. Microbiol.">
        <title>The Global Catalogue of Microorganisms (GCM) 10K type strain sequencing project: providing services to taxonomists for standard genome sequencing and annotation.</title>
        <authorList>
            <consortium name="The Broad Institute Genomics Platform"/>
            <consortium name="The Broad Institute Genome Sequencing Center for Infectious Disease"/>
            <person name="Wu L."/>
            <person name="Ma J."/>
        </authorList>
    </citation>
    <scope>NUCLEOTIDE SEQUENCE [LARGE SCALE GENOMIC DNA]</scope>
    <source>
        <strain evidence="4">JCM 17805</strain>
    </source>
</reference>
<dbReference type="EMBL" id="BAABFL010000406">
    <property type="protein sequence ID" value="GAA4650567.1"/>
    <property type="molecule type" value="Genomic_DNA"/>
</dbReference>
<feature type="transmembrane region" description="Helical" evidence="2">
    <location>
        <begin position="116"/>
        <end position="137"/>
    </location>
</feature>
<dbReference type="SUPFAM" id="SSF58100">
    <property type="entry name" value="Bacterial hemolysins"/>
    <property type="match status" value="1"/>
</dbReference>
<evidence type="ECO:0008006" key="5">
    <source>
        <dbReference type="Google" id="ProtNLM"/>
    </source>
</evidence>
<dbReference type="Gene3D" id="1.20.58.130">
    <property type="match status" value="1"/>
</dbReference>
<gene>
    <name evidence="3" type="ORF">GCM10023116_28500</name>
</gene>
<evidence type="ECO:0000256" key="2">
    <source>
        <dbReference type="SAM" id="Phobius"/>
    </source>
</evidence>
<comment type="caution">
    <text evidence="3">The sequence shown here is derived from an EMBL/GenBank/DDBJ whole genome shotgun (WGS) entry which is preliminary data.</text>
</comment>
<accession>A0ABP8V6J9</accession>
<protein>
    <recommendedName>
        <fullName evidence="5">DUF1640 domain-containing protein</fullName>
    </recommendedName>
</protein>
<keyword evidence="1" id="KW-0175">Coiled coil</keyword>
<keyword evidence="2" id="KW-1133">Transmembrane helix</keyword>
<keyword evidence="2" id="KW-0472">Membrane</keyword>
<proteinExistence type="predicted"/>
<dbReference type="RefSeq" id="WP_345196765.1">
    <property type="nucleotide sequence ID" value="NZ_BAABFL010000406.1"/>
</dbReference>
<evidence type="ECO:0000313" key="3">
    <source>
        <dbReference type="EMBL" id="GAA4650567.1"/>
    </source>
</evidence>
<organism evidence="3 4">
    <name type="scientific">Kistimonas scapharcae</name>
    <dbReference type="NCBI Taxonomy" id="1036133"/>
    <lineage>
        <taxon>Bacteria</taxon>
        <taxon>Pseudomonadati</taxon>
        <taxon>Pseudomonadota</taxon>
        <taxon>Gammaproteobacteria</taxon>
        <taxon>Oceanospirillales</taxon>
        <taxon>Endozoicomonadaceae</taxon>
        <taxon>Kistimonas</taxon>
    </lineage>
</organism>
<sequence length="142" mass="16286">MPDTQGASLFDELTRIGIDADLARRMDKSLDPEHVATKKDLMVFQETMLQMQFRNEKAMSDLRDDVRSVASDVRDLRTDMHGEVSSLRAEIKEVRAEMKTEIAAVRTEMHGLSRQFWITFGGFITTILSVFLVNWYFHALTG</sequence>
<evidence type="ECO:0000256" key="1">
    <source>
        <dbReference type="SAM" id="Coils"/>
    </source>
</evidence>